<evidence type="ECO:0000259" key="13">
    <source>
        <dbReference type="PROSITE" id="PS00028"/>
    </source>
</evidence>
<feature type="domain" description="C2H2-type" evidence="13">
    <location>
        <begin position="184"/>
        <end position="205"/>
    </location>
</feature>
<evidence type="ECO:0000256" key="7">
    <source>
        <dbReference type="ARBA" id="ARBA00022833"/>
    </source>
</evidence>
<keyword evidence="4" id="KW-0963">Cytoplasm</keyword>
<keyword evidence="8 11" id="KW-0175">Coiled coil</keyword>
<feature type="compositionally biased region" description="Basic and acidic residues" evidence="12">
    <location>
        <begin position="742"/>
        <end position="756"/>
    </location>
</feature>
<keyword evidence="5" id="KW-0479">Metal-binding</keyword>
<keyword evidence="10" id="KW-0966">Cell projection</keyword>
<comment type="caution">
    <text evidence="14">The sequence shown here is derived from an EMBL/GenBank/DDBJ whole genome shotgun (WGS) entry which is preliminary data.</text>
</comment>
<evidence type="ECO:0000256" key="10">
    <source>
        <dbReference type="ARBA" id="ARBA00023273"/>
    </source>
</evidence>
<dbReference type="Pfam" id="PF25977">
    <property type="entry name" value="DZIP1"/>
    <property type="match status" value="1"/>
</dbReference>
<comment type="similarity">
    <text evidence="3">Belongs to the DZIP C2H2-type zinc-finger protein family.</text>
</comment>
<feature type="compositionally biased region" description="Polar residues" evidence="12">
    <location>
        <begin position="803"/>
        <end position="813"/>
    </location>
</feature>
<dbReference type="InterPro" id="IPR051241">
    <property type="entry name" value="DZIP_RILPL"/>
</dbReference>
<feature type="coiled-coil region" evidence="11">
    <location>
        <begin position="109"/>
        <end position="143"/>
    </location>
</feature>
<evidence type="ECO:0000256" key="8">
    <source>
        <dbReference type="ARBA" id="ARBA00023054"/>
    </source>
</evidence>
<evidence type="ECO:0000256" key="2">
    <source>
        <dbReference type="ARBA" id="ARBA00004120"/>
    </source>
</evidence>
<organism evidence="14 15">
    <name type="scientific">Manduca sexta</name>
    <name type="common">Tobacco hawkmoth</name>
    <name type="synonym">Tobacco hornworm</name>
    <dbReference type="NCBI Taxonomy" id="7130"/>
    <lineage>
        <taxon>Eukaryota</taxon>
        <taxon>Metazoa</taxon>
        <taxon>Ecdysozoa</taxon>
        <taxon>Arthropoda</taxon>
        <taxon>Hexapoda</taxon>
        <taxon>Insecta</taxon>
        <taxon>Pterygota</taxon>
        <taxon>Neoptera</taxon>
        <taxon>Endopterygota</taxon>
        <taxon>Lepidoptera</taxon>
        <taxon>Glossata</taxon>
        <taxon>Ditrysia</taxon>
        <taxon>Bombycoidea</taxon>
        <taxon>Sphingidae</taxon>
        <taxon>Sphinginae</taxon>
        <taxon>Sphingini</taxon>
        <taxon>Manduca</taxon>
    </lineage>
</organism>
<dbReference type="InterPro" id="IPR032714">
    <property type="entry name" value="DZIP1_N"/>
</dbReference>
<feature type="region of interest" description="Disordered" evidence="12">
    <location>
        <begin position="208"/>
        <end position="227"/>
    </location>
</feature>
<dbReference type="GO" id="GO:0005737">
    <property type="term" value="C:cytoplasm"/>
    <property type="evidence" value="ECO:0007669"/>
    <property type="project" value="TreeGrafter"/>
</dbReference>
<feature type="region of interest" description="Disordered" evidence="12">
    <location>
        <begin position="430"/>
        <end position="483"/>
    </location>
</feature>
<dbReference type="InterPro" id="IPR013087">
    <property type="entry name" value="Znf_C2H2_type"/>
</dbReference>
<feature type="compositionally biased region" description="Low complexity" evidence="12">
    <location>
        <begin position="430"/>
        <end position="440"/>
    </location>
</feature>
<evidence type="ECO:0000256" key="5">
    <source>
        <dbReference type="ARBA" id="ARBA00022723"/>
    </source>
</evidence>
<dbReference type="InterPro" id="IPR058883">
    <property type="entry name" value="DZIP1_dom"/>
</dbReference>
<evidence type="ECO:0000256" key="6">
    <source>
        <dbReference type="ARBA" id="ARBA00022771"/>
    </source>
</evidence>
<evidence type="ECO:0000256" key="4">
    <source>
        <dbReference type="ARBA" id="ARBA00022490"/>
    </source>
</evidence>
<dbReference type="EMBL" id="JH668591">
    <property type="protein sequence ID" value="KAG6458680.1"/>
    <property type="molecule type" value="Genomic_DNA"/>
</dbReference>
<feature type="compositionally biased region" description="Polar residues" evidence="12">
    <location>
        <begin position="463"/>
        <end position="479"/>
    </location>
</feature>
<sequence>MACKTSYELHHNFPKLADESGFTFSSHRPRVHIDWKKIKLIDIERLIRERTFSVIEQHINDILDCVLESEFDVRILDDGVIKMFRLAQLAVEYQQFCRHYLDRSVYVLRQEISNVAQELDVTKKNLRDKEEELRKLRKRTRHTYKTPLPYGNDNIAAVILKTLNNRGDLFATSSRGDLDQYNKCAFCDKVFLNQLYLQSHIVRRHPDQNYLPDKETNNKTRVNENNNENNKLNTEIIELKHKLEEMQVLIANTNKQDKSSVHKNNIDNNSNPNKVEFKHMKDAEVSTNNEDYLLNKIEEWKKEEHEKCYKEINTLRNQIMDTINSFRQKEAHPEEKDLSTLNQLRTTILEQGAEILALKQELKKSENETEIKYSERIKEAEDQISFWTKRTEAQSKQYDSLLQKLNDVTKDAKELRELAEKERKRAEQLETLLLENNRNNKSSERTASPSSPSQPPKNDSVEKNTPNQFLNKQSPSKSNKLTDRETLENLHRKAQELLRMSSLSSSLSDSSSIEKAKVISKESNEVTEMSKKKPKMVNYVRSNSNKEENHNNLQNPTKTKNFEIPKPKDRKINKKKSKTYMNGALKESSLAIGSPVKIIRAKIAEDVHSRMVSLGVDPLKSRLPQTVYQSQRVYLQKRQEHKAKLNPSHEKIRHSIIAYLDSKTMNGQDNILSTNKYNTQENMPKPFQNLRSMISGVKTKAISLMKVNDLNVKNKRKTFGAEVAKRAISLLKTPPGSAPNSPRKENPSSKGDKNPIDDLPQNFSNEVNTDLITVKNIKTAKRITKSATISKSNSSESLESEQKYFNTTKSQKSIRGIDNLIKSPARRPSSTNSDYDRISINHTKPNNDVLTRTQSALDLCSTKVDTMLRTKGSETDNCESSDEVKSPSDIQPNPKSNEDAFTKRTKGVLKNASSTSSLNKKKVIFDMDAIQMKSLSATPSQSITEKSQNENFELGLTNLDTEEWDLSSIENEPLKNDTKLKRTSPKIAELKQTIESQLVRRTETSAGLVGRVDVLGLNKLITNDYNIGGSNTSLGSSILDESDSIPAVNKKSFAVPKKASEKENSELDISEFSIDGIHINKNESF</sequence>
<dbReference type="PROSITE" id="PS00028">
    <property type="entry name" value="ZINC_FINGER_C2H2_1"/>
    <property type="match status" value="1"/>
</dbReference>
<name>A0A921ZJE3_MANSE</name>
<dbReference type="Proteomes" id="UP000791440">
    <property type="component" value="Unassembled WGS sequence"/>
</dbReference>
<protein>
    <recommendedName>
        <fullName evidence="13">C2H2-type domain-containing protein</fullName>
    </recommendedName>
</protein>
<evidence type="ECO:0000256" key="12">
    <source>
        <dbReference type="SAM" id="MobiDB-lite"/>
    </source>
</evidence>
<feature type="region of interest" description="Disordered" evidence="12">
    <location>
        <begin position="785"/>
        <end position="840"/>
    </location>
</feature>
<feature type="region of interest" description="Disordered" evidence="12">
    <location>
        <begin position="730"/>
        <end position="764"/>
    </location>
</feature>
<evidence type="ECO:0000256" key="1">
    <source>
        <dbReference type="ARBA" id="ARBA00004114"/>
    </source>
</evidence>
<evidence type="ECO:0000313" key="14">
    <source>
        <dbReference type="EMBL" id="KAG6458680.1"/>
    </source>
</evidence>
<proteinExistence type="inferred from homology"/>
<dbReference type="GO" id="GO:0036064">
    <property type="term" value="C:ciliary basal body"/>
    <property type="evidence" value="ECO:0007669"/>
    <property type="project" value="TreeGrafter"/>
</dbReference>
<dbReference type="Pfam" id="PF13815">
    <property type="entry name" value="Dzip-like_N"/>
    <property type="match status" value="1"/>
</dbReference>
<reference evidence="14" key="2">
    <citation type="submission" date="2020-12" db="EMBL/GenBank/DDBJ databases">
        <authorList>
            <person name="Kanost M."/>
        </authorList>
    </citation>
    <scope>NUCLEOTIDE SEQUENCE</scope>
</reference>
<evidence type="ECO:0000256" key="11">
    <source>
        <dbReference type="SAM" id="Coils"/>
    </source>
</evidence>
<feature type="compositionally biased region" description="Basic and acidic residues" evidence="12">
    <location>
        <begin position="208"/>
        <end position="222"/>
    </location>
</feature>
<dbReference type="GO" id="GO:0005814">
    <property type="term" value="C:centriole"/>
    <property type="evidence" value="ECO:0007669"/>
    <property type="project" value="UniProtKB-SubCell"/>
</dbReference>
<dbReference type="AlphaFoldDB" id="A0A921ZJE3"/>
<feature type="region of interest" description="Disordered" evidence="12">
    <location>
        <begin position="545"/>
        <end position="565"/>
    </location>
</feature>
<comment type="subcellular location">
    <subcellularLocation>
        <location evidence="2">Cytoplasm</location>
        <location evidence="2">Cytoskeleton</location>
        <location evidence="2">Cilium basal body</location>
    </subcellularLocation>
    <subcellularLocation>
        <location evidence="1">Cytoplasm</location>
        <location evidence="1">Cytoskeleton</location>
        <location evidence="1">Microtubule organizing center</location>
        <location evidence="1">Centrosome</location>
        <location evidence="1">Centriole</location>
    </subcellularLocation>
</comment>
<evidence type="ECO:0000256" key="9">
    <source>
        <dbReference type="ARBA" id="ARBA00023212"/>
    </source>
</evidence>
<keyword evidence="7" id="KW-0862">Zinc</keyword>
<dbReference type="GO" id="GO:0008270">
    <property type="term" value="F:zinc ion binding"/>
    <property type="evidence" value="ECO:0007669"/>
    <property type="project" value="UniProtKB-KW"/>
</dbReference>
<keyword evidence="15" id="KW-1185">Reference proteome</keyword>
<keyword evidence="6" id="KW-0863">Zinc-finger</keyword>
<dbReference type="PANTHER" id="PTHR21502:SF3">
    <property type="entry name" value="CILIUM ASSEMBLY PROTEIN DZIP1L"/>
    <property type="match status" value="1"/>
</dbReference>
<dbReference type="PANTHER" id="PTHR21502">
    <property type="entry name" value="ZINC FINGER PROTEIN DZIP1"/>
    <property type="match status" value="1"/>
</dbReference>
<keyword evidence="9" id="KW-0206">Cytoskeleton</keyword>
<dbReference type="GO" id="GO:0060271">
    <property type="term" value="P:cilium assembly"/>
    <property type="evidence" value="ECO:0007669"/>
    <property type="project" value="TreeGrafter"/>
</dbReference>
<evidence type="ECO:0000256" key="3">
    <source>
        <dbReference type="ARBA" id="ARBA00009131"/>
    </source>
</evidence>
<gene>
    <name evidence="14" type="ORF">O3G_MSEX010979</name>
</gene>
<feature type="region of interest" description="Disordered" evidence="12">
    <location>
        <begin position="871"/>
        <end position="913"/>
    </location>
</feature>
<reference evidence="14" key="1">
    <citation type="journal article" date="2016" name="Insect Biochem. Mol. Biol.">
        <title>Multifaceted biological insights from a draft genome sequence of the tobacco hornworm moth, Manduca sexta.</title>
        <authorList>
            <person name="Kanost M.R."/>
            <person name="Arrese E.L."/>
            <person name="Cao X."/>
            <person name="Chen Y.R."/>
            <person name="Chellapilla S."/>
            <person name="Goldsmith M.R."/>
            <person name="Grosse-Wilde E."/>
            <person name="Heckel D.G."/>
            <person name="Herndon N."/>
            <person name="Jiang H."/>
            <person name="Papanicolaou A."/>
            <person name="Qu J."/>
            <person name="Soulages J.L."/>
            <person name="Vogel H."/>
            <person name="Walters J."/>
            <person name="Waterhouse R.M."/>
            <person name="Ahn S.J."/>
            <person name="Almeida F.C."/>
            <person name="An C."/>
            <person name="Aqrawi P."/>
            <person name="Bretschneider A."/>
            <person name="Bryant W.B."/>
            <person name="Bucks S."/>
            <person name="Chao H."/>
            <person name="Chevignon G."/>
            <person name="Christen J.M."/>
            <person name="Clarke D.F."/>
            <person name="Dittmer N.T."/>
            <person name="Ferguson L.C.F."/>
            <person name="Garavelou S."/>
            <person name="Gordon K.H.J."/>
            <person name="Gunaratna R.T."/>
            <person name="Han Y."/>
            <person name="Hauser F."/>
            <person name="He Y."/>
            <person name="Heidel-Fischer H."/>
            <person name="Hirsh A."/>
            <person name="Hu Y."/>
            <person name="Jiang H."/>
            <person name="Kalra D."/>
            <person name="Klinner C."/>
            <person name="Konig C."/>
            <person name="Kovar C."/>
            <person name="Kroll A.R."/>
            <person name="Kuwar S.S."/>
            <person name="Lee S.L."/>
            <person name="Lehman R."/>
            <person name="Li K."/>
            <person name="Li Z."/>
            <person name="Liang H."/>
            <person name="Lovelace S."/>
            <person name="Lu Z."/>
            <person name="Mansfield J.H."/>
            <person name="McCulloch K.J."/>
            <person name="Mathew T."/>
            <person name="Morton B."/>
            <person name="Muzny D.M."/>
            <person name="Neunemann D."/>
            <person name="Ongeri F."/>
            <person name="Pauchet Y."/>
            <person name="Pu L.L."/>
            <person name="Pyrousis I."/>
            <person name="Rao X.J."/>
            <person name="Redding A."/>
            <person name="Roesel C."/>
            <person name="Sanchez-Gracia A."/>
            <person name="Schaack S."/>
            <person name="Shukla A."/>
            <person name="Tetreau G."/>
            <person name="Wang Y."/>
            <person name="Xiong G.H."/>
            <person name="Traut W."/>
            <person name="Walsh T.K."/>
            <person name="Worley K.C."/>
            <person name="Wu D."/>
            <person name="Wu W."/>
            <person name="Wu Y.Q."/>
            <person name="Zhang X."/>
            <person name="Zou Z."/>
            <person name="Zucker H."/>
            <person name="Briscoe A.D."/>
            <person name="Burmester T."/>
            <person name="Clem R.J."/>
            <person name="Feyereisen R."/>
            <person name="Grimmelikhuijzen C.J.P."/>
            <person name="Hamodrakas S.J."/>
            <person name="Hansson B.S."/>
            <person name="Huguet E."/>
            <person name="Jermiin L.S."/>
            <person name="Lan Q."/>
            <person name="Lehman H.K."/>
            <person name="Lorenzen M."/>
            <person name="Merzendorfer H."/>
            <person name="Michalopoulos I."/>
            <person name="Morton D.B."/>
            <person name="Muthukrishnan S."/>
            <person name="Oakeshott J.G."/>
            <person name="Palmer W."/>
            <person name="Park Y."/>
            <person name="Passarelli A.L."/>
            <person name="Rozas J."/>
            <person name="Schwartz L.M."/>
            <person name="Smith W."/>
            <person name="Southgate A."/>
            <person name="Vilcinskas A."/>
            <person name="Vogt R."/>
            <person name="Wang P."/>
            <person name="Werren J."/>
            <person name="Yu X.Q."/>
            <person name="Zhou J.J."/>
            <person name="Brown S.J."/>
            <person name="Scherer S.E."/>
            <person name="Richards S."/>
            <person name="Blissard G.W."/>
        </authorList>
    </citation>
    <scope>NUCLEOTIDE SEQUENCE</scope>
</reference>
<evidence type="ECO:0000313" key="15">
    <source>
        <dbReference type="Proteomes" id="UP000791440"/>
    </source>
</evidence>
<accession>A0A921ZJE3</accession>